<protein>
    <submittedName>
        <fullName evidence="2">IS630 family transposase</fullName>
    </submittedName>
</protein>
<sequence length="67" mass="7441">MAYLPPYSPDLNPIEQVFSKAKAEMRKRKPRTIAATEGLCGDAADWFPADEGRRYIQHAGYGPQGSD</sequence>
<dbReference type="EMBL" id="CP042425">
    <property type="protein sequence ID" value="QEL20934.1"/>
    <property type="molecule type" value="Genomic_DNA"/>
</dbReference>
<proteinExistence type="predicted"/>
<dbReference type="InterPro" id="IPR036397">
    <property type="entry name" value="RNaseH_sf"/>
</dbReference>
<gene>
    <name evidence="2" type="ORF">PX52LOC_08058</name>
</gene>
<dbReference type="KEGG" id="lrs:PX52LOC_08058"/>
<dbReference type="Pfam" id="PF13358">
    <property type="entry name" value="DDE_3"/>
    <property type="match status" value="1"/>
</dbReference>
<reference evidence="3" key="1">
    <citation type="submission" date="2019-08" db="EMBL/GenBank/DDBJ databases">
        <title>Limnoglobus roseus gen. nov., sp. nov., a novel freshwater planctomycete with a giant genome from the family Gemmataceae.</title>
        <authorList>
            <person name="Kulichevskaya I.S."/>
            <person name="Naumoff D.G."/>
            <person name="Miroshnikov K."/>
            <person name="Ivanova A."/>
            <person name="Philippov D.A."/>
            <person name="Hakobyan A."/>
            <person name="Rijpstra I.C."/>
            <person name="Sinninghe Damste J.S."/>
            <person name="Liesack W."/>
            <person name="Dedysh S.N."/>
        </authorList>
    </citation>
    <scope>NUCLEOTIDE SEQUENCE [LARGE SCALE GENOMIC DNA]</scope>
    <source>
        <strain evidence="3">PX52</strain>
    </source>
</reference>
<name>A0A5C1AUK9_9BACT</name>
<accession>A0A5C1AUK9</accession>
<evidence type="ECO:0000259" key="1">
    <source>
        <dbReference type="Pfam" id="PF13358"/>
    </source>
</evidence>
<dbReference type="AlphaFoldDB" id="A0A5C1AUK9"/>
<evidence type="ECO:0000313" key="2">
    <source>
        <dbReference type="EMBL" id="QEL20934.1"/>
    </source>
</evidence>
<dbReference type="InterPro" id="IPR038717">
    <property type="entry name" value="Tc1-like_DDE_dom"/>
</dbReference>
<dbReference type="Gene3D" id="3.30.420.10">
    <property type="entry name" value="Ribonuclease H-like superfamily/Ribonuclease H"/>
    <property type="match status" value="1"/>
</dbReference>
<dbReference type="Proteomes" id="UP000324974">
    <property type="component" value="Chromosome"/>
</dbReference>
<dbReference type="OrthoDB" id="887245at2"/>
<evidence type="ECO:0000313" key="3">
    <source>
        <dbReference type="Proteomes" id="UP000324974"/>
    </source>
</evidence>
<feature type="domain" description="Tc1-like transposase DDE" evidence="1">
    <location>
        <begin position="2"/>
        <end position="33"/>
    </location>
</feature>
<dbReference type="GO" id="GO:0003676">
    <property type="term" value="F:nucleic acid binding"/>
    <property type="evidence" value="ECO:0007669"/>
    <property type="project" value="InterPro"/>
</dbReference>
<organism evidence="2 3">
    <name type="scientific">Limnoglobus roseus</name>
    <dbReference type="NCBI Taxonomy" id="2598579"/>
    <lineage>
        <taxon>Bacteria</taxon>
        <taxon>Pseudomonadati</taxon>
        <taxon>Planctomycetota</taxon>
        <taxon>Planctomycetia</taxon>
        <taxon>Gemmatales</taxon>
        <taxon>Gemmataceae</taxon>
        <taxon>Limnoglobus</taxon>
    </lineage>
</organism>
<keyword evidence="3" id="KW-1185">Reference proteome</keyword>